<dbReference type="Proteomes" id="UP001517367">
    <property type="component" value="Unassembled WGS sequence"/>
</dbReference>
<proteinExistence type="predicted"/>
<dbReference type="PANTHER" id="PTHR40980">
    <property type="entry name" value="PLUG DOMAIN-CONTAINING PROTEIN"/>
    <property type="match status" value="1"/>
</dbReference>
<feature type="domain" description="Outer membrane protein beta-barrel" evidence="5">
    <location>
        <begin position="387"/>
        <end position="790"/>
    </location>
</feature>
<evidence type="ECO:0000313" key="6">
    <source>
        <dbReference type="EMBL" id="MFN0290733.1"/>
    </source>
</evidence>
<organism evidence="6 7">
    <name type="scientific">Pedobacter helvus</name>
    <dbReference type="NCBI Taxonomy" id="2563444"/>
    <lineage>
        <taxon>Bacteria</taxon>
        <taxon>Pseudomonadati</taxon>
        <taxon>Bacteroidota</taxon>
        <taxon>Sphingobacteriia</taxon>
        <taxon>Sphingobacteriales</taxon>
        <taxon>Sphingobacteriaceae</taxon>
        <taxon>Pedobacter</taxon>
    </lineage>
</organism>
<dbReference type="SUPFAM" id="SSF49464">
    <property type="entry name" value="Carboxypeptidase regulatory domain-like"/>
    <property type="match status" value="1"/>
</dbReference>
<feature type="chain" id="PRO_5047189344" evidence="4">
    <location>
        <begin position="20"/>
        <end position="816"/>
    </location>
</feature>
<dbReference type="Pfam" id="PF13620">
    <property type="entry name" value="CarboxypepD_reg"/>
    <property type="match status" value="1"/>
</dbReference>
<feature type="signal peptide" evidence="4">
    <location>
        <begin position="1"/>
        <end position="19"/>
    </location>
</feature>
<comment type="caution">
    <text evidence="6">The sequence shown here is derived from an EMBL/GenBank/DDBJ whole genome shotgun (WGS) entry which is preliminary data.</text>
</comment>
<evidence type="ECO:0000259" key="5">
    <source>
        <dbReference type="Pfam" id="PF14905"/>
    </source>
</evidence>
<dbReference type="InterPro" id="IPR036942">
    <property type="entry name" value="Beta-barrel_TonB_sf"/>
</dbReference>
<evidence type="ECO:0000313" key="7">
    <source>
        <dbReference type="Proteomes" id="UP001517367"/>
    </source>
</evidence>
<dbReference type="SUPFAM" id="SSF56935">
    <property type="entry name" value="Porins"/>
    <property type="match status" value="1"/>
</dbReference>
<dbReference type="RefSeq" id="WP_138729953.1">
    <property type="nucleotide sequence ID" value="NZ_SRMP02000005.1"/>
</dbReference>
<keyword evidence="2" id="KW-0472">Membrane</keyword>
<dbReference type="Gene3D" id="2.40.170.20">
    <property type="entry name" value="TonB-dependent receptor, beta-barrel domain"/>
    <property type="match status" value="1"/>
</dbReference>
<evidence type="ECO:0000256" key="3">
    <source>
        <dbReference type="ARBA" id="ARBA00023237"/>
    </source>
</evidence>
<dbReference type="InterPro" id="IPR008969">
    <property type="entry name" value="CarboxyPept-like_regulatory"/>
</dbReference>
<evidence type="ECO:0000256" key="4">
    <source>
        <dbReference type="SAM" id="SignalP"/>
    </source>
</evidence>
<reference evidence="6 7" key="1">
    <citation type="submission" date="2024-12" db="EMBL/GenBank/DDBJ databases">
        <authorList>
            <person name="Hu S."/>
        </authorList>
    </citation>
    <scope>NUCLEOTIDE SEQUENCE [LARGE SCALE GENOMIC DNA]</scope>
    <source>
        <strain evidence="6 7">P-25</strain>
    </source>
</reference>
<dbReference type="EMBL" id="SRMP02000005">
    <property type="protein sequence ID" value="MFN0290733.1"/>
    <property type="molecule type" value="Genomic_DNA"/>
</dbReference>
<gene>
    <name evidence="6" type="ORF">E5L68_004990</name>
</gene>
<protein>
    <submittedName>
        <fullName evidence="6">Outer membrane beta-barrel protein</fullName>
    </submittedName>
</protein>
<evidence type="ECO:0000256" key="2">
    <source>
        <dbReference type="ARBA" id="ARBA00023136"/>
    </source>
</evidence>
<name>A0ABW9JHR1_9SPHI</name>
<keyword evidence="4" id="KW-0732">Signal</keyword>
<sequence>MKKIFLLMTCLLAWGTSFAQKKGTISGKVVVDNNEALPYSLVKLINLTDTLNAKEVSANFDGIFQFQGVLEGQYQIKVKMVGYQNHTSPKITFSGGDMQLPAIQMQSTSKQLKEVSIVAQKPFVERKADKTVLNVENNVTATGNSVLELLEKAPGVTIDRQTEQIKLNNKAGITIMVDGKTNFLSGADVTTLLSNMTSDQVATIELITNPSSKYDAAGNAGIINIKLKRNKNLGTNGSIAANTGRGTVKKGPSDLYRHSANLNLNHRVANWNIFGNASYNTRTNFNQTLLNRNAITPLLQTTFDQSFNRRQKGSGYAGKIGADYYASKKTVIGIMVDVMTNDNALAGFSNSDINEYQQNTQTLSYLRQNSGNKAKFNSITTNFNIKHDLAKADASITFDVDYAGYGMDRNDSFDALYLDAAEVETNRSNLRNIVDAKIDVLAAKTDFTWPFSKALKFESGLKSSIVTTNNDFISEQLTAGDWTDVFGRSNLFIYKENINAAYANLSQNWKKWQVQLGLRAEHTHSKGESVTANKVVDRNYLSLFPSVFVKQELNKSHSLNYSYSRRVDRPSYQQLNPFVQYLDPYTIDSGNPYLNAQFTDNYEVGYAFKEISLSISYAKVKGMITQVSRQNDATRQIEVQRQNFGEADLYNANLYVPIKVTKKWSMQNNFSAGYQDYRDATLVGANYQRAKVSFNFNTSQSVTFSKTFRGEVSFWYDSPRIRGVEETTIAQYALNFGLQKTLMQNKLKLKLSVDDILATNYWEGQMKYQNVDMYITNYYTSRRASVSINYSFGNQQVKSARNRKTALDDIKGRTGN</sequence>
<dbReference type="InterPro" id="IPR041700">
    <property type="entry name" value="OMP_b-brl_3"/>
</dbReference>
<comment type="subcellular location">
    <subcellularLocation>
        <location evidence="1">Cell outer membrane</location>
    </subcellularLocation>
</comment>
<dbReference type="Pfam" id="PF14905">
    <property type="entry name" value="OMP_b-brl_3"/>
    <property type="match status" value="1"/>
</dbReference>
<keyword evidence="3" id="KW-0998">Cell outer membrane</keyword>
<accession>A0ABW9JHR1</accession>
<keyword evidence="7" id="KW-1185">Reference proteome</keyword>
<evidence type="ECO:0000256" key="1">
    <source>
        <dbReference type="ARBA" id="ARBA00004442"/>
    </source>
</evidence>
<dbReference type="Gene3D" id="2.60.40.1120">
    <property type="entry name" value="Carboxypeptidase-like, regulatory domain"/>
    <property type="match status" value="1"/>
</dbReference>
<dbReference type="PANTHER" id="PTHR40980:SF4">
    <property type="entry name" value="TONB-DEPENDENT RECEPTOR-LIKE BETA-BARREL DOMAIN-CONTAINING PROTEIN"/>
    <property type="match status" value="1"/>
</dbReference>